<feature type="modified residue" description="4-aspartylphosphate" evidence="1">
    <location>
        <position position="65"/>
    </location>
</feature>
<dbReference type="AlphaFoldDB" id="A0A9W6G169"/>
<dbReference type="PANTHER" id="PTHR44520">
    <property type="entry name" value="RESPONSE REGULATOR RCP1-RELATED"/>
    <property type="match status" value="1"/>
</dbReference>
<dbReference type="Gene3D" id="3.40.50.2300">
    <property type="match status" value="1"/>
</dbReference>
<dbReference type="PROSITE" id="PS50110">
    <property type="entry name" value="RESPONSE_REGULATORY"/>
    <property type="match status" value="1"/>
</dbReference>
<gene>
    <name evidence="3" type="ORF">GHYDROH2_20430</name>
</gene>
<evidence type="ECO:0000313" key="3">
    <source>
        <dbReference type="EMBL" id="GLI38542.1"/>
    </source>
</evidence>
<reference evidence="3" key="1">
    <citation type="submission" date="2022-12" db="EMBL/GenBank/DDBJ databases">
        <title>Reference genome sequencing for broad-spectrum identification of bacterial and archaeal isolates by mass spectrometry.</title>
        <authorList>
            <person name="Sekiguchi Y."/>
            <person name="Tourlousse D.M."/>
        </authorList>
    </citation>
    <scope>NUCLEOTIDE SEQUENCE</scope>
    <source>
        <strain evidence="3">H2</strain>
    </source>
</reference>
<evidence type="ECO:0000256" key="1">
    <source>
        <dbReference type="PROSITE-ProRule" id="PRU00169"/>
    </source>
</evidence>
<dbReference type="SMART" id="SM00448">
    <property type="entry name" value="REC"/>
    <property type="match status" value="1"/>
</dbReference>
<proteinExistence type="predicted"/>
<evidence type="ECO:0000259" key="2">
    <source>
        <dbReference type="PROSITE" id="PS50110"/>
    </source>
</evidence>
<dbReference type="InterPro" id="IPR052893">
    <property type="entry name" value="TCS_response_regulator"/>
</dbReference>
<accession>A0A9W6G169</accession>
<dbReference type="InterPro" id="IPR001789">
    <property type="entry name" value="Sig_transdc_resp-reg_receiver"/>
</dbReference>
<evidence type="ECO:0000313" key="4">
    <source>
        <dbReference type="Proteomes" id="UP001144352"/>
    </source>
</evidence>
<protein>
    <submittedName>
        <fullName evidence="3">Response regulator</fullName>
    </submittedName>
</protein>
<dbReference type="EMBL" id="BSDS01000001">
    <property type="protein sequence ID" value="GLI38542.1"/>
    <property type="molecule type" value="Genomic_DNA"/>
</dbReference>
<sequence>MTQQGATKTKLILIEDEPGHTRLITKNLMKSADVEILPFDTGRKALEYFERTPPEDLHRHLVVLDINMPGIDGFEVLRRLKGNEATAAVPVIVFTTTDHPDEIRRCYREGANLYLVKPMDYTAFQVTIDFLAATLTMMRLP</sequence>
<organism evidence="3 4">
    <name type="scientific">Geobacter hydrogenophilus</name>
    <dbReference type="NCBI Taxonomy" id="40983"/>
    <lineage>
        <taxon>Bacteria</taxon>
        <taxon>Pseudomonadati</taxon>
        <taxon>Thermodesulfobacteriota</taxon>
        <taxon>Desulfuromonadia</taxon>
        <taxon>Geobacterales</taxon>
        <taxon>Geobacteraceae</taxon>
        <taxon>Geobacter</taxon>
    </lineage>
</organism>
<keyword evidence="1" id="KW-0597">Phosphoprotein</keyword>
<dbReference type="InterPro" id="IPR011006">
    <property type="entry name" value="CheY-like_superfamily"/>
</dbReference>
<comment type="caution">
    <text evidence="3">The sequence shown here is derived from an EMBL/GenBank/DDBJ whole genome shotgun (WGS) entry which is preliminary data.</text>
</comment>
<name>A0A9W6G169_9BACT</name>
<dbReference type="Proteomes" id="UP001144352">
    <property type="component" value="Unassembled WGS sequence"/>
</dbReference>
<dbReference type="CDD" id="cd17557">
    <property type="entry name" value="REC_Rcp-like"/>
    <property type="match status" value="1"/>
</dbReference>
<dbReference type="GO" id="GO:0000160">
    <property type="term" value="P:phosphorelay signal transduction system"/>
    <property type="evidence" value="ECO:0007669"/>
    <property type="project" value="InterPro"/>
</dbReference>
<feature type="domain" description="Response regulatory" evidence="2">
    <location>
        <begin position="10"/>
        <end position="132"/>
    </location>
</feature>
<dbReference type="RefSeq" id="WP_214186365.1">
    <property type="nucleotide sequence ID" value="NZ_BSDS01000001.1"/>
</dbReference>
<dbReference type="Pfam" id="PF00072">
    <property type="entry name" value="Response_reg"/>
    <property type="match status" value="1"/>
</dbReference>
<dbReference type="SUPFAM" id="SSF52172">
    <property type="entry name" value="CheY-like"/>
    <property type="match status" value="1"/>
</dbReference>
<keyword evidence="4" id="KW-1185">Reference proteome</keyword>